<accession>A0ABR8ML42</accession>
<feature type="region of interest" description="Disordered" evidence="4">
    <location>
        <begin position="250"/>
        <end position="287"/>
    </location>
</feature>
<sequence length="287" mass="31157">MSDEHPAPAPVDRARSFGSVADAYDRGRPSYPAEAVAWLMGGEAKVVLELAAGTGKLTRQLVDQGHAVFATEPDEAMLAVLRARVPEVSVKVATAEEVPANDRSVDVVVVAQAFHWFDHDAALAEIARVLKPGGHVALVWNSRDDRIPWVRRLGDILGMQDGNTTSAQHLADSDLFGELEETTFKNWQEIDRESILDLARSRSSFATMDDAEREDNLAKVLAFYDDYGRGMDGMQIPYVTRCYRAVVADPAGPDPSGLPTSGPDGSSQEGPSVSDGTDTDMLLIDFR</sequence>
<dbReference type="RefSeq" id="WP_191199848.1">
    <property type="nucleotide sequence ID" value="NZ_BAAAPA010000008.1"/>
</dbReference>
<dbReference type="Pfam" id="PF08241">
    <property type="entry name" value="Methyltransf_11"/>
    <property type="match status" value="1"/>
</dbReference>
<dbReference type="GO" id="GO:0008168">
    <property type="term" value="F:methyltransferase activity"/>
    <property type="evidence" value="ECO:0007669"/>
    <property type="project" value="UniProtKB-KW"/>
</dbReference>
<feature type="compositionally biased region" description="Polar residues" evidence="4">
    <location>
        <begin position="263"/>
        <end position="276"/>
    </location>
</feature>
<feature type="domain" description="Methyltransferase type 11" evidence="5">
    <location>
        <begin position="48"/>
        <end position="137"/>
    </location>
</feature>
<keyword evidence="3" id="KW-0808">Transferase</keyword>
<gene>
    <name evidence="6" type="ORF">IEZ25_12880</name>
</gene>
<proteinExistence type="inferred from homology"/>
<keyword evidence="7" id="KW-1185">Reference proteome</keyword>
<dbReference type="Gene3D" id="3.40.50.150">
    <property type="entry name" value="Vaccinia Virus protein VP39"/>
    <property type="match status" value="1"/>
</dbReference>
<dbReference type="PANTHER" id="PTHR44942:SF4">
    <property type="entry name" value="METHYLTRANSFERASE TYPE 11 DOMAIN-CONTAINING PROTEIN"/>
    <property type="match status" value="1"/>
</dbReference>
<dbReference type="InterPro" id="IPR029063">
    <property type="entry name" value="SAM-dependent_MTases_sf"/>
</dbReference>
<dbReference type="SUPFAM" id="SSF53335">
    <property type="entry name" value="S-adenosyl-L-methionine-dependent methyltransferases"/>
    <property type="match status" value="1"/>
</dbReference>
<dbReference type="CDD" id="cd02440">
    <property type="entry name" value="AdoMet_MTases"/>
    <property type="match status" value="1"/>
</dbReference>
<comment type="similarity">
    <text evidence="1">Belongs to the methyltransferase superfamily.</text>
</comment>
<organism evidence="6 7">
    <name type="scientific">Nocardioides hwasunensis</name>
    <dbReference type="NCBI Taxonomy" id="397258"/>
    <lineage>
        <taxon>Bacteria</taxon>
        <taxon>Bacillati</taxon>
        <taxon>Actinomycetota</taxon>
        <taxon>Actinomycetes</taxon>
        <taxon>Propionibacteriales</taxon>
        <taxon>Nocardioidaceae</taxon>
        <taxon>Nocardioides</taxon>
    </lineage>
</organism>
<evidence type="ECO:0000313" key="6">
    <source>
        <dbReference type="EMBL" id="MBD3915510.1"/>
    </source>
</evidence>
<evidence type="ECO:0000256" key="1">
    <source>
        <dbReference type="ARBA" id="ARBA00008361"/>
    </source>
</evidence>
<dbReference type="InterPro" id="IPR051052">
    <property type="entry name" value="Diverse_substrate_MTase"/>
</dbReference>
<dbReference type="InterPro" id="IPR013216">
    <property type="entry name" value="Methyltransf_11"/>
</dbReference>
<protein>
    <submittedName>
        <fullName evidence="6">Class I SAM-dependent methyltransferase</fullName>
    </submittedName>
</protein>
<dbReference type="GO" id="GO:0032259">
    <property type="term" value="P:methylation"/>
    <property type="evidence" value="ECO:0007669"/>
    <property type="project" value="UniProtKB-KW"/>
</dbReference>
<comment type="caution">
    <text evidence="6">The sequence shown here is derived from an EMBL/GenBank/DDBJ whole genome shotgun (WGS) entry which is preliminary data.</text>
</comment>
<evidence type="ECO:0000313" key="7">
    <source>
        <dbReference type="Proteomes" id="UP000649289"/>
    </source>
</evidence>
<dbReference type="Proteomes" id="UP000649289">
    <property type="component" value="Unassembled WGS sequence"/>
</dbReference>
<name>A0ABR8ML42_9ACTN</name>
<reference evidence="6 7" key="1">
    <citation type="submission" date="2020-09" db="EMBL/GenBank/DDBJ databases">
        <title>novel species in genus Nocardioides.</title>
        <authorList>
            <person name="Zhang G."/>
        </authorList>
    </citation>
    <scope>NUCLEOTIDE SEQUENCE [LARGE SCALE GENOMIC DNA]</scope>
    <source>
        <strain evidence="6 7">19197</strain>
    </source>
</reference>
<evidence type="ECO:0000256" key="3">
    <source>
        <dbReference type="ARBA" id="ARBA00022679"/>
    </source>
</evidence>
<evidence type="ECO:0000259" key="5">
    <source>
        <dbReference type="Pfam" id="PF08241"/>
    </source>
</evidence>
<dbReference type="EMBL" id="JACXYY010000005">
    <property type="protein sequence ID" value="MBD3915510.1"/>
    <property type="molecule type" value="Genomic_DNA"/>
</dbReference>
<evidence type="ECO:0000256" key="2">
    <source>
        <dbReference type="ARBA" id="ARBA00022603"/>
    </source>
</evidence>
<keyword evidence="2 6" id="KW-0489">Methyltransferase</keyword>
<evidence type="ECO:0000256" key="4">
    <source>
        <dbReference type="SAM" id="MobiDB-lite"/>
    </source>
</evidence>
<dbReference type="PANTHER" id="PTHR44942">
    <property type="entry name" value="METHYLTRANSF_11 DOMAIN-CONTAINING PROTEIN"/>
    <property type="match status" value="1"/>
</dbReference>